<evidence type="ECO:0000313" key="2">
    <source>
        <dbReference type="EMBL" id="KAF5346466.1"/>
    </source>
</evidence>
<sequence length="243" mass="27169">MSEQENHLSPVQARSAPQPESDASHSVWEGIGAVGDFATGDSCNQIFAVPCEHRGKWYPDTYIVTDNFVNEGQCSPQPSRALETPSDEQHSTTQHPRDHQQFQLERDPQYTSAWTGICGEARDSPAQPSNEQQSQDTWLALVNDPPSDVPRCTSVTRPFDPDRTPIDLMLKETCVDLLTSVQTMRFEELNALPPEIKALAWKIVSLFLFPGLTIAPPLICILRLKRVFLEMGMENWVSAVLHG</sequence>
<name>A0A8H5FRI7_9AGAR</name>
<keyword evidence="3" id="KW-1185">Reference proteome</keyword>
<feature type="compositionally biased region" description="Basic and acidic residues" evidence="1">
    <location>
        <begin position="87"/>
        <end position="105"/>
    </location>
</feature>
<evidence type="ECO:0000256" key="1">
    <source>
        <dbReference type="SAM" id="MobiDB-lite"/>
    </source>
</evidence>
<dbReference type="EMBL" id="JAACJO010000031">
    <property type="protein sequence ID" value="KAF5346466.1"/>
    <property type="molecule type" value="Genomic_DNA"/>
</dbReference>
<proteinExistence type="predicted"/>
<feature type="region of interest" description="Disordered" evidence="1">
    <location>
        <begin position="1"/>
        <end position="26"/>
    </location>
</feature>
<accession>A0A8H5FRI7</accession>
<dbReference type="Proteomes" id="UP000559027">
    <property type="component" value="Unassembled WGS sequence"/>
</dbReference>
<protein>
    <submittedName>
        <fullName evidence="2">Uncharacterized protein</fullName>
    </submittedName>
</protein>
<comment type="caution">
    <text evidence="2">The sequence shown here is derived from an EMBL/GenBank/DDBJ whole genome shotgun (WGS) entry which is preliminary data.</text>
</comment>
<gene>
    <name evidence="2" type="ORF">D9756_010072</name>
</gene>
<organism evidence="2 3">
    <name type="scientific">Leucocoprinus leucothites</name>
    <dbReference type="NCBI Taxonomy" id="201217"/>
    <lineage>
        <taxon>Eukaryota</taxon>
        <taxon>Fungi</taxon>
        <taxon>Dikarya</taxon>
        <taxon>Basidiomycota</taxon>
        <taxon>Agaricomycotina</taxon>
        <taxon>Agaricomycetes</taxon>
        <taxon>Agaricomycetidae</taxon>
        <taxon>Agaricales</taxon>
        <taxon>Agaricineae</taxon>
        <taxon>Agaricaceae</taxon>
        <taxon>Leucocoprinus</taxon>
    </lineage>
</organism>
<reference evidence="2 3" key="1">
    <citation type="journal article" date="2020" name="ISME J.">
        <title>Uncovering the hidden diversity of litter-decomposition mechanisms in mushroom-forming fungi.</title>
        <authorList>
            <person name="Floudas D."/>
            <person name="Bentzer J."/>
            <person name="Ahren D."/>
            <person name="Johansson T."/>
            <person name="Persson P."/>
            <person name="Tunlid A."/>
        </authorList>
    </citation>
    <scope>NUCLEOTIDE SEQUENCE [LARGE SCALE GENOMIC DNA]</scope>
    <source>
        <strain evidence="2 3">CBS 146.42</strain>
    </source>
</reference>
<evidence type="ECO:0000313" key="3">
    <source>
        <dbReference type="Proteomes" id="UP000559027"/>
    </source>
</evidence>
<dbReference type="AlphaFoldDB" id="A0A8H5FRI7"/>
<feature type="compositionally biased region" description="Polar residues" evidence="1">
    <location>
        <begin position="69"/>
        <end position="78"/>
    </location>
</feature>
<feature type="region of interest" description="Disordered" evidence="1">
    <location>
        <begin position="69"/>
        <end position="105"/>
    </location>
</feature>